<reference evidence="1 2" key="1">
    <citation type="journal article" date="2016" name="DNA Res.">
        <title>Genome sequence of Aspergillus luchuensis NBRC 4314.</title>
        <authorList>
            <person name="Yamada O."/>
            <person name="Machida M."/>
            <person name="Hosoyama A."/>
            <person name="Goto M."/>
            <person name="Takahashi T."/>
            <person name="Futagami T."/>
            <person name="Yamagata Y."/>
            <person name="Takeuchi M."/>
            <person name="Kobayashi T."/>
            <person name="Koike H."/>
            <person name="Abe K."/>
            <person name="Asai K."/>
            <person name="Arita M."/>
            <person name="Fujita N."/>
            <person name="Fukuda K."/>
            <person name="Higa K."/>
            <person name="Horikawa H."/>
            <person name="Ishikawa T."/>
            <person name="Jinno K."/>
            <person name="Kato Y."/>
            <person name="Kirimura K."/>
            <person name="Mizutani O."/>
            <person name="Nakasone K."/>
            <person name="Sano M."/>
            <person name="Shiraishi Y."/>
            <person name="Tsukahara M."/>
            <person name="Gomi K."/>
        </authorList>
    </citation>
    <scope>NUCLEOTIDE SEQUENCE [LARGE SCALE GENOMIC DNA]</scope>
    <source>
        <strain evidence="1 2">RIB 2604</strain>
    </source>
</reference>
<evidence type="ECO:0000313" key="1">
    <source>
        <dbReference type="EMBL" id="GAT20932.1"/>
    </source>
</evidence>
<name>A0A146F508_ASPKA</name>
<evidence type="ECO:0000313" key="2">
    <source>
        <dbReference type="Proteomes" id="UP000075230"/>
    </source>
</evidence>
<dbReference type="AlphaFoldDB" id="A0A146F508"/>
<dbReference type="Proteomes" id="UP000075230">
    <property type="component" value="Unassembled WGS sequence"/>
</dbReference>
<proteinExistence type="predicted"/>
<gene>
    <name evidence="1" type="ORF">RIB2604_00804130</name>
</gene>
<reference evidence="2" key="2">
    <citation type="submission" date="2016-02" db="EMBL/GenBank/DDBJ databases">
        <title>Genome sequencing of Aspergillus luchuensis NBRC 4314.</title>
        <authorList>
            <person name="Yamada O."/>
        </authorList>
    </citation>
    <scope>NUCLEOTIDE SEQUENCE [LARGE SCALE GENOMIC DNA]</scope>
    <source>
        <strain evidence="2">RIB 2604</strain>
    </source>
</reference>
<organism evidence="1 2">
    <name type="scientific">Aspergillus kawachii</name>
    <name type="common">White koji mold</name>
    <name type="synonym">Aspergillus awamori var. kawachi</name>
    <dbReference type="NCBI Taxonomy" id="1069201"/>
    <lineage>
        <taxon>Eukaryota</taxon>
        <taxon>Fungi</taxon>
        <taxon>Dikarya</taxon>
        <taxon>Ascomycota</taxon>
        <taxon>Pezizomycotina</taxon>
        <taxon>Eurotiomycetes</taxon>
        <taxon>Eurotiomycetidae</taxon>
        <taxon>Eurotiales</taxon>
        <taxon>Aspergillaceae</taxon>
        <taxon>Aspergillus</taxon>
        <taxon>Aspergillus subgen. Circumdati</taxon>
    </lineage>
</organism>
<protein>
    <submittedName>
        <fullName evidence="1">UVSB</fullName>
    </submittedName>
</protein>
<sequence length="60" mass="7034">MHSSRLEGRSTTPPSIRLPWKGVYVAWRERKKSEGSRSPGFRMLGWDFAERPVSRFRLAE</sequence>
<comment type="caution">
    <text evidence="1">The sequence shown here is derived from an EMBL/GenBank/DDBJ whole genome shotgun (WGS) entry which is preliminary data.</text>
</comment>
<dbReference type="EMBL" id="BCWF01000008">
    <property type="protein sequence ID" value="GAT20932.1"/>
    <property type="molecule type" value="Genomic_DNA"/>
</dbReference>
<accession>A0A146F508</accession>